<dbReference type="GeneID" id="110777038"/>
<organism evidence="1 2">
    <name type="scientific">Spinacia oleracea</name>
    <name type="common">Spinach</name>
    <dbReference type="NCBI Taxonomy" id="3562"/>
    <lineage>
        <taxon>Eukaryota</taxon>
        <taxon>Viridiplantae</taxon>
        <taxon>Streptophyta</taxon>
        <taxon>Embryophyta</taxon>
        <taxon>Tracheophyta</taxon>
        <taxon>Spermatophyta</taxon>
        <taxon>Magnoliopsida</taxon>
        <taxon>eudicotyledons</taxon>
        <taxon>Gunneridae</taxon>
        <taxon>Pentapetalae</taxon>
        <taxon>Caryophyllales</taxon>
        <taxon>Chenopodiaceae</taxon>
        <taxon>Chenopodioideae</taxon>
        <taxon>Anserineae</taxon>
        <taxon>Spinacia</taxon>
    </lineage>
</organism>
<accession>A0ABM3QXX4</accession>
<dbReference type="Proteomes" id="UP000813463">
    <property type="component" value="Chromosome 6"/>
</dbReference>
<reference evidence="1" key="1">
    <citation type="journal article" date="2021" name="Nat. Commun.">
        <title>Genomic analyses provide insights into spinach domestication and the genetic basis of agronomic traits.</title>
        <authorList>
            <person name="Cai X."/>
            <person name="Sun X."/>
            <person name="Xu C."/>
            <person name="Sun H."/>
            <person name="Wang X."/>
            <person name="Ge C."/>
            <person name="Zhang Z."/>
            <person name="Wang Q."/>
            <person name="Fei Z."/>
            <person name="Jiao C."/>
            <person name="Wang Q."/>
        </authorList>
    </citation>
    <scope>NUCLEOTIDE SEQUENCE [LARGE SCALE GENOMIC DNA]</scope>
    <source>
        <strain evidence="1">cv. Varoflay</strain>
    </source>
</reference>
<evidence type="ECO:0008006" key="3">
    <source>
        <dbReference type="Google" id="ProtNLM"/>
    </source>
</evidence>
<name>A0ABM3QXX4_SPIOL</name>
<sequence length="256" mass="29973">MHEVTKICRSFLWSGQAYSQKNSNISWDSSCCDKKQGGLGFRDVINWNIASIGKYVWAIASKQDNVWIKWVHVVYIKDGDWWDYMPVASASWYWKKICAIKERLKLVYTQAELAAMPHYSVKTVYEKIIGPKPVIHWDNMLWNRLNIPKHRFICCSRCISALKVWLGISYSTGNLKQLMRFIAYGRMSKFRKQVSFAMLAAAVYSVWSSRNSSFWNASFPTVQNIVTRIKQNVRDRILFVMPKNVTRRDSLWFATL</sequence>
<proteinExistence type="predicted"/>
<reference evidence="2" key="2">
    <citation type="submission" date="2025-08" db="UniProtKB">
        <authorList>
            <consortium name="RefSeq"/>
        </authorList>
    </citation>
    <scope>IDENTIFICATION</scope>
    <source>
        <tissue evidence="2">Leaf</tissue>
    </source>
</reference>
<gene>
    <name evidence="2" type="primary">LOC110777038</name>
</gene>
<dbReference type="PANTHER" id="PTHR33116">
    <property type="entry name" value="REVERSE TRANSCRIPTASE ZINC-BINDING DOMAIN-CONTAINING PROTEIN-RELATED-RELATED"/>
    <property type="match status" value="1"/>
</dbReference>
<keyword evidence="1" id="KW-1185">Reference proteome</keyword>
<protein>
    <recommendedName>
        <fullName evidence="3">Reverse transcriptase zinc-binding domain-containing protein</fullName>
    </recommendedName>
</protein>
<evidence type="ECO:0000313" key="2">
    <source>
        <dbReference type="RefSeq" id="XP_056688215.1"/>
    </source>
</evidence>
<evidence type="ECO:0000313" key="1">
    <source>
        <dbReference type="Proteomes" id="UP000813463"/>
    </source>
</evidence>
<dbReference type="RefSeq" id="XP_056688215.1">
    <property type="nucleotide sequence ID" value="XM_056832237.1"/>
</dbReference>
<dbReference type="PANTHER" id="PTHR33116:SF84">
    <property type="entry name" value="RNA-DIRECTED DNA POLYMERASE"/>
    <property type="match status" value="1"/>
</dbReference>